<organism evidence="1 2">
    <name type="scientific">Bacillus cereus</name>
    <dbReference type="NCBI Taxonomy" id="1396"/>
    <lineage>
        <taxon>Bacteria</taxon>
        <taxon>Bacillati</taxon>
        <taxon>Bacillota</taxon>
        <taxon>Bacilli</taxon>
        <taxon>Bacillales</taxon>
        <taxon>Bacillaceae</taxon>
        <taxon>Bacillus</taxon>
        <taxon>Bacillus cereus group</taxon>
    </lineage>
</organism>
<sequence length="63" mass="7321">MDINSLIGNTADLDLIIEDDNSYVVDNMKIEMFRLEEIYQSHKGFVQELLFKNKVVISLSSRQ</sequence>
<dbReference type="Proteomes" id="UP000075476">
    <property type="component" value="Unassembled WGS sequence"/>
</dbReference>
<reference evidence="1 2" key="1">
    <citation type="submission" date="2015-12" db="EMBL/GenBank/DDBJ databases">
        <title>Bacillus cereus Group isolate.</title>
        <authorList>
            <person name="Kovac J."/>
        </authorList>
    </citation>
    <scope>NUCLEOTIDE SEQUENCE [LARGE SCALE GENOMIC DNA]</scope>
    <source>
        <strain evidence="1 2">FSL K6-0073</strain>
    </source>
</reference>
<evidence type="ECO:0000313" key="1">
    <source>
        <dbReference type="EMBL" id="KXY36862.1"/>
    </source>
</evidence>
<dbReference type="EMBL" id="LOMO01000127">
    <property type="protein sequence ID" value="KXY36862.1"/>
    <property type="molecule type" value="Genomic_DNA"/>
</dbReference>
<protein>
    <submittedName>
        <fullName evidence="1">Uncharacterized protein</fullName>
    </submittedName>
</protein>
<comment type="caution">
    <text evidence="1">The sequence shown here is derived from an EMBL/GenBank/DDBJ whole genome shotgun (WGS) entry which is preliminary data.</text>
</comment>
<name>A0A9X0MHB7_BACCE</name>
<gene>
    <name evidence="1" type="ORF">AT268_30435</name>
</gene>
<evidence type="ECO:0000313" key="2">
    <source>
        <dbReference type="Proteomes" id="UP000075476"/>
    </source>
</evidence>
<accession>A0A9X0MHB7</accession>
<dbReference type="AlphaFoldDB" id="A0A9X0MHB7"/>
<proteinExistence type="predicted"/>